<name>A0A9Q0S3I2_9DIPT</name>
<dbReference type="Proteomes" id="UP001151699">
    <property type="component" value="Chromosome B"/>
</dbReference>
<evidence type="ECO:0000259" key="1">
    <source>
        <dbReference type="PROSITE" id="PS50835"/>
    </source>
</evidence>
<protein>
    <submittedName>
        <fullName evidence="2">Down syndrome cell adhesion molecule-like protein Dscam2</fullName>
    </submittedName>
</protein>
<organism evidence="2 3">
    <name type="scientific">Pseudolycoriella hygida</name>
    <dbReference type="NCBI Taxonomy" id="35572"/>
    <lineage>
        <taxon>Eukaryota</taxon>
        <taxon>Metazoa</taxon>
        <taxon>Ecdysozoa</taxon>
        <taxon>Arthropoda</taxon>
        <taxon>Hexapoda</taxon>
        <taxon>Insecta</taxon>
        <taxon>Pterygota</taxon>
        <taxon>Neoptera</taxon>
        <taxon>Endopterygota</taxon>
        <taxon>Diptera</taxon>
        <taxon>Nematocera</taxon>
        <taxon>Sciaroidea</taxon>
        <taxon>Sciaridae</taxon>
        <taxon>Pseudolycoriella</taxon>
    </lineage>
</organism>
<feature type="domain" description="Ig-like" evidence="1">
    <location>
        <begin position="88"/>
        <end position="177"/>
    </location>
</feature>
<evidence type="ECO:0000313" key="3">
    <source>
        <dbReference type="Proteomes" id="UP001151699"/>
    </source>
</evidence>
<dbReference type="AlphaFoldDB" id="A0A9Q0S3I2"/>
<dbReference type="FunFam" id="2.60.40.10:FF:000230">
    <property type="entry name" value="Down syndrome cell adhesion molecule, isoform D"/>
    <property type="match status" value="1"/>
</dbReference>
<dbReference type="EMBL" id="WJQU01000002">
    <property type="protein sequence ID" value="KAJ6643364.1"/>
    <property type="molecule type" value="Genomic_DNA"/>
</dbReference>
<sequence length="197" mass="22001">MHHSLNLIQKQKKKNRNQCGVDGGMIPTRKMVEDIKNVFGKSKFMSATKKYICFYILERHSFITTPTTSILFTDTSFAEVFDSHLRGPGFVMEPPPRLEFSNSSGGWLDCSASGSPQPTIDWLSVDGTSVGDVGGIRRVLRNGTLVLLPFAAAAYRQDIHNTIYRCVASNTVGRVISRDVQVRAEDRTDLNQNGFRK</sequence>
<comment type="caution">
    <text evidence="2">The sequence shown here is derived from an EMBL/GenBank/DDBJ whole genome shotgun (WGS) entry which is preliminary data.</text>
</comment>
<dbReference type="Gene3D" id="2.60.40.10">
    <property type="entry name" value="Immunoglobulins"/>
    <property type="match status" value="1"/>
</dbReference>
<accession>A0A9Q0S3I2</accession>
<dbReference type="PROSITE" id="PS50835">
    <property type="entry name" value="IG_LIKE"/>
    <property type="match status" value="1"/>
</dbReference>
<dbReference type="InterPro" id="IPR036179">
    <property type="entry name" value="Ig-like_dom_sf"/>
</dbReference>
<keyword evidence="3" id="KW-1185">Reference proteome</keyword>
<dbReference type="InterPro" id="IPR007110">
    <property type="entry name" value="Ig-like_dom"/>
</dbReference>
<proteinExistence type="predicted"/>
<dbReference type="SUPFAM" id="SSF48726">
    <property type="entry name" value="Immunoglobulin"/>
    <property type="match status" value="1"/>
</dbReference>
<dbReference type="InterPro" id="IPR013783">
    <property type="entry name" value="Ig-like_fold"/>
</dbReference>
<reference evidence="2" key="1">
    <citation type="submission" date="2022-07" db="EMBL/GenBank/DDBJ databases">
        <authorList>
            <person name="Trinca V."/>
            <person name="Uliana J.V.C."/>
            <person name="Torres T.T."/>
            <person name="Ward R.J."/>
            <person name="Monesi N."/>
        </authorList>
    </citation>
    <scope>NUCLEOTIDE SEQUENCE</scope>
    <source>
        <strain evidence="2">HSMRA1968</strain>
        <tissue evidence="2">Whole embryos</tissue>
    </source>
</reference>
<evidence type="ECO:0000313" key="2">
    <source>
        <dbReference type="EMBL" id="KAJ6643364.1"/>
    </source>
</evidence>
<dbReference type="OrthoDB" id="5969272at2759"/>
<gene>
    <name evidence="2" type="primary">Dscam2_4</name>
    <name evidence="2" type="ORF">Bhyg_08324</name>
</gene>